<dbReference type="EMBL" id="JAGILA010000003">
    <property type="protein sequence ID" value="MBP2236136.1"/>
    <property type="molecule type" value="Genomic_DNA"/>
</dbReference>
<feature type="compositionally biased region" description="Polar residues" evidence="1">
    <location>
        <begin position="10"/>
        <end position="27"/>
    </location>
</feature>
<protein>
    <recommendedName>
        <fullName evidence="4">Transcriptional regulator</fullName>
    </recommendedName>
</protein>
<feature type="region of interest" description="Disordered" evidence="1">
    <location>
        <begin position="1"/>
        <end position="163"/>
    </location>
</feature>
<evidence type="ECO:0000313" key="2">
    <source>
        <dbReference type="EMBL" id="MBP2236136.1"/>
    </source>
</evidence>
<dbReference type="Proteomes" id="UP000730739">
    <property type="component" value="Unassembled WGS sequence"/>
</dbReference>
<feature type="compositionally biased region" description="Low complexity" evidence="1">
    <location>
        <begin position="138"/>
        <end position="147"/>
    </location>
</feature>
<feature type="compositionally biased region" description="Polar residues" evidence="1">
    <location>
        <begin position="68"/>
        <end position="85"/>
    </location>
</feature>
<evidence type="ECO:0000256" key="1">
    <source>
        <dbReference type="SAM" id="MobiDB-lite"/>
    </source>
</evidence>
<accession>A0ABS4QZR1</accession>
<gene>
    <name evidence="2" type="ORF">J2Z31_002650</name>
</gene>
<comment type="caution">
    <text evidence="2">The sequence shown here is derived from an EMBL/GenBank/DDBJ whole genome shotgun (WGS) entry which is preliminary data.</text>
</comment>
<dbReference type="RefSeq" id="WP_209602332.1">
    <property type="nucleotide sequence ID" value="NZ_JAGILA010000003.1"/>
</dbReference>
<feature type="compositionally biased region" description="Polar residues" evidence="1">
    <location>
        <begin position="149"/>
        <end position="160"/>
    </location>
</feature>
<evidence type="ECO:0008006" key="4">
    <source>
        <dbReference type="Google" id="ProtNLM"/>
    </source>
</evidence>
<feature type="compositionally biased region" description="Basic and acidic residues" evidence="1">
    <location>
        <begin position="114"/>
        <end position="131"/>
    </location>
</feature>
<proteinExistence type="predicted"/>
<evidence type="ECO:0000313" key="3">
    <source>
        <dbReference type="Proteomes" id="UP000730739"/>
    </source>
</evidence>
<feature type="compositionally biased region" description="Polar residues" evidence="1">
    <location>
        <begin position="43"/>
        <end position="56"/>
    </location>
</feature>
<organism evidence="2 3">
    <name type="scientific">Sinorhizobium kostiense</name>
    <dbReference type="NCBI Taxonomy" id="76747"/>
    <lineage>
        <taxon>Bacteria</taxon>
        <taxon>Pseudomonadati</taxon>
        <taxon>Pseudomonadota</taxon>
        <taxon>Alphaproteobacteria</taxon>
        <taxon>Hyphomicrobiales</taxon>
        <taxon>Rhizobiaceae</taxon>
        <taxon>Sinorhizobium/Ensifer group</taxon>
        <taxon>Sinorhizobium</taxon>
    </lineage>
</organism>
<reference evidence="2 3" key="1">
    <citation type="submission" date="2021-03" db="EMBL/GenBank/DDBJ databases">
        <title>Genomic Encyclopedia of Type Strains, Phase IV (KMG-IV): sequencing the most valuable type-strain genomes for metagenomic binning, comparative biology and taxonomic classification.</title>
        <authorList>
            <person name="Goeker M."/>
        </authorList>
    </citation>
    <scope>NUCLEOTIDE SEQUENCE [LARGE SCALE GENOMIC DNA]</scope>
    <source>
        <strain evidence="2 3">DSM 13372</strain>
    </source>
</reference>
<keyword evidence="3" id="KW-1185">Reference proteome</keyword>
<name>A0ABS4QZR1_9HYPH</name>
<sequence>MKSPWRFLVQLSSRRQPAKVQENSVTNDADPEGLENEAENKSALPSDNPTEASSAPDQDAHGPIDQVSMLSNKPTSDPNLTQAMSSPIDIQEAETPAPSEAQRSGRQRKASVSKSEKGKTPERKPRIERRERSKRARAQVVARSAVATNEAQGVQPSSSGDPFFNEAAILDEEIKELRLRLAQKLYLQNVQLKKMLERFDVS</sequence>